<dbReference type="EMBL" id="CP000828">
    <property type="protein sequence ID" value="ABW27495.1"/>
    <property type="molecule type" value="Genomic_DNA"/>
</dbReference>
<evidence type="ECO:0000313" key="3">
    <source>
        <dbReference type="Proteomes" id="UP000000268"/>
    </source>
</evidence>
<dbReference type="Pfam" id="PF02672">
    <property type="entry name" value="CP12"/>
    <property type="match status" value="1"/>
</dbReference>
<dbReference type="InterPro" id="IPR003823">
    <property type="entry name" value="CP12_dom"/>
</dbReference>
<dbReference type="KEGG" id="amr:AM1_2487"/>
<name>B0C4A4_ACAM1</name>
<proteinExistence type="predicted"/>
<dbReference type="GO" id="GO:0080153">
    <property type="term" value="P:negative regulation of reductive pentose-phosphate cycle"/>
    <property type="evidence" value="ECO:0007669"/>
    <property type="project" value="TreeGrafter"/>
</dbReference>
<dbReference type="eggNOG" id="COG0517">
    <property type="taxonomic scope" value="Bacteria"/>
</dbReference>
<organism evidence="2 3">
    <name type="scientific">Acaryochloris marina (strain MBIC 11017)</name>
    <dbReference type="NCBI Taxonomy" id="329726"/>
    <lineage>
        <taxon>Bacteria</taxon>
        <taxon>Bacillati</taxon>
        <taxon>Cyanobacteriota</taxon>
        <taxon>Cyanophyceae</taxon>
        <taxon>Acaryochloridales</taxon>
        <taxon>Acaryochloridaceae</taxon>
        <taxon>Acaryochloris</taxon>
    </lineage>
</organism>
<dbReference type="STRING" id="329726.AM1_2487"/>
<evidence type="ECO:0000313" key="2">
    <source>
        <dbReference type="EMBL" id="ABW27495.1"/>
    </source>
</evidence>
<feature type="domain" description="CP12" evidence="1">
    <location>
        <begin position="18"/>
        <end position="87"/>
    </location>
</feature>
<dbReference type="Proteomes" id="UP000000268">
    <property type="component" value="Chromosome"/>
</dbReference>
<sequence length="87" mass="9689">MPLTLETAAPTLEQSVAMETRMEDALSQARETCASEGATSKACAVAWDIVEELQAEYSHKKVQEQPSQFEDFCDDNPNAEECRVYDV</sequence>
<accession>B0C4A4</accession>
<dbReference type="RefSeq" id="WP_010475692.1">
    <property type="nucleotide sequence ID" value="NC_009925.1"/>
</dbReference>
<gene>
    <name evidence="2" type="ordered locus">AM1_2487</name>
</gene>
<dbReference type="PANTHER" id="PTHR33921">
    <property type="entry name" value="CALVIN CYCLE PROTEIN CP12-2, CHLOROPLASTIC"/>
    <property type="match status" value="1"/>
</dbReference>
<dbReference type="PANTHER" id="PTHR33921:SF15">
    <property type="entry name" value="CALVIN CYCLE PROTEIN CP12-2, CHLOROPLASTIC"/>
    <property type="match status" value="1"/>
</dbReference>
<keyword evidence="3" id="KW-1185">Reference proteome</keyword>
<dbReference type="HOGENOM" id="CLU_137076_2_1_3"/>
<evidence type="ECO:0000259" key="1">
    <source>
        <dbReference type="SMART" id="SM01093"/>
    </source>
</evidence>
<dbReference type="SMART" id="SM01093">
    <property type="entry name" value="CP12"/>
    <property type="match status" value="1"/>
</dbReference>
<dbReference type="OrthoDB" id="9553701at2"/>
<reference evidence="2 3" key="1">
    <citation type="journal article" date="2008" name="Proc. Natl. Acad. Sci. U.S.A.">
        <title>Niche adaptation and genome expansion in the chlorophyll d-producing cyanobacterium Acaryochloris marina.</title>
        <authorList>
            <person name="Swingley W.D."/>
            <person name="Chen M."/>
            <person name="Cheung P.C."/>
            <person name="Conrad A.L."/>
            <person name="Dejesa L.C."/>
            <person name="Hao J."/>
            <person name="Honchak B.M."/>
            <person name="Karbach L.E."/>
            <person name="Kurdoglu A."/>
            <person name="Lahiri S."/>
            <person name="Mastrian S.D."/>
            <person name="Miyashita H."/>
            <person name="Page L."/>
            <person name="Ramakrishna P."/>
            <person name="Satoh S."/>
            <person name="Sattley W.M."/>
            <person name="Shimada Y."/>
            <person name="Taylor H.L."/>
            <person name="Tomo T."/>
            <person name="Tsuchiya T."/>
            <person name="Wang Z.T."/>
            <person name="Raymond J."/>
            <person name="Mimuro M."/>
            <person name="Blankenship R.E."/>
            <person name="Touchman J.W."/>
        </authorList>
    </citation>
    <scope>NUCLEOTIDE SEQUENCE [LARGE SCALE GENOMIC DNA]</scope>
    <source>
        <strain evidence="3">MBIC 11017</strain>
    </source>
</reference>
<dbReference type="InterPro" id="IPR039314">
    <property type="entry name" value="CP12-like"/>
</dbReference>
<protein>
    <submittedName>
        <fullName evidence="2">Conserved domain protein</fullName>
    </submittedName>
</protein>
<dbReference type="AlphaFoldDB" id="B0C4A4"/>